<dbReference type="HOGENOM" id="CLU_2449828_0_0_7"/>
<accession>I4C183</accession>
<keyword evidence="1" id="KW-0732">Signal</keyword>
<evidence type="ECO:0000313" key="3">
    <source>
        <dbReference type="Proteomes" id="UP000006055"/>
    </source>
</evidence>
<dbReference type="KEGG" id="dti:Desti_0594"/>
<evidence type="ECO:0000256" key="1">
    <source>
        <dbReference type="SAM" id="SignalP"/>
    </source>
</evidence>
<dbReference type="EMBL" id="CP003360">
    <property type="protein sequence ID" value="AFM23324.1"/>
    <property type="molecule type" value="Genomic_DNA"/>
</dbReference>
<name>I4C183_DESTA</name>
<proteinExistence type="predicted"/>
<evidence type="ECO:0000313" key="2">
    <source>
        <dbReference type="EMBL" id="AFM23324.1"/>
    </source>
</evidence>
<feature type="chain" id="PRO_5003687094" evidence="1">
    <location>
        <begin position="20"/>
        <end position="89"/>
    </location>
</feature>
<keyword evidence="3" id="KW-1185">Reference proteome</keyword>
<gene>
    <name evidence="2" type="ordered locus">Desti_0594</name>
</gene>
<dbReference type="AlphaFoldDB" id="I4C183"/>
<sequence length="89" mass="9878">MRKMCGLFFVLLFPLQVGAGFSDGRGQSSADDPIRMAQHQHARGTCCKCERYEQGNWIVVGTVCAEFGSSIEERCRRAGGTQCTTIWTK</sequence>
<protein>
    <submittedName>
        <fullName evidence="2">Uncharacterized protein</fullName>
    </submittedName>
</protein>
<organism evidence="2 3">
    <name type="scientific">Desulfomonile tiedjei (strain ATCC 49306 / DSM 6799 / DCB-1)</name>
    <dbReference type="NCBI Taxonomy" id="706587"/>
    <lineage>
        <taxon>Bacteria</taxon>
        <taxon>Pseudomonadati</taxon>
        <taxon>Thermodesulfobacteriota</taxon>
        <taxon>Desulfomonilia</taxon>
        <taxon>Desulfomonilales</taxon>
        <taxon>Desulfomonilaceae</taxon>
        <taxon>Desulfomonile</taxon>
    </lineage>
</organism>
<reference evidence="3" key="1">
    <citation type="submission" date="2012-06" db="EMBL/GenBank/DDBJ databases">
        <title>Complete sequence of chromosome of Desulfomonile tiedjei DSM 6799.</title>
        <authorList>
            <person name="Lucas S."/>
            <person name="Copeland A."/>
            <person name="Lapidus A."/>
            <person name="Glavina del Rio T."/>
            <person name="Dalin E."/>
            <person name="Tice H."/>
            <person name="Bruce D."/>
            <person name="Goodwin L."/>
            <person name="Pitluck S."/>
            <person name="Peters L."/>
            <person name="Ovchinnikova G."/>
            <person name="Zeytun A."/>
            <person name="Lu M."/>
            <person name="Kyrpides N."/>
            <person name="Mavromatis K."/>
            <person name="Ivanova N."/>
            <person name="Brettin T."/>
            <person name="Detter J.C."/>
            <person name="Han C."/>
            <person name="Larimer F."/>
            <person name="Land M."/>
            <person name="Hauser L."/>
            <person name="Markowitz V."/>
            <person name="Cheng J.-F."/>
            <person name="Hugenholtz P."/>
            <person name="Woyke T."/>
            <person name="Wu D."/>
            <person name="Spring S."/>
            <person name="Schroeder M."/>
            <person name="Brambilla E."/>
            <person name="Klenk H.-P."/>
            <person name="Eisen J.A."/>
        </authorList>
    </citation>
    <scope>NUCLEOTIDE SEQUENCE [LARGE SCALE GENOMIC DNA]</scope>
    <source>
        <strain evidence="3">ATCC 49306 / DSM 6799 / DCB-1</strain>
    </source>
</reference>
<feature type="signal peptide" evidence="1">
    <location>
        <begin position="1"/>
        <end position="19"/>
    </location>
</feature>
<dbReference type="Proteomes" id="UP000006055">
    <property type="component" value="Chromosome"/>
</dbReference>